<evidence type="ECO:0000313" key="2">
    <source>
        <dbReference type="EMBL" id="SMD15936.1"/>
    </source>
</evidence>
<evidence type="ECO:0000313" key="3">
    <source>
        <dbReference type="Proteomes" id="UP000192674"/>
    </source>
</evidence>
<reference evidence="2 3" key="1">
    <citation type="submission" date="2017-04" db="EMBL/GenBank/DDBJ databases">
        <authorList>
            <person name="Afonso C.L."/>
            <person name="Miller P.J."/>
            <person name="Scott M.A."/>
            <person name="Spackman E."/>
            <person name="Goraichik I."/>
            <person name="Dimitrov K.M."/>
            <person name="Suarez D.L."/>
            <person name="Swayne D.E."/>
        </authorList>
    </citation>
    <scope>NUCLEOTIDE SEQUENCE [LARGE SCALE GENOMIC DNA]</scope>
    <source>
        <strain evidence="2 3">DSM 43828</strain>
    </source>
</reference>
<feature type="region of interest" description="Disordered" evidence="1">
    <location>
        <begin position="1"/>
        <end position="94"/>
    </location>
</feature>
<dbReference type="OrthoDB" id="236246at2"/>
<name>A0A1W2F3A0_KIBAR</name>
<dbReference type="EMBL" id="FWXV01000004">
    <property type="protein sequence ID" value="SMD15936.1"/>
    <property type="molecule type" value="Genomic_DNA"/>
</dbReference>
<sequence length="141" mass="15022">MRRRRTTPNTEPPTKPGAPVNNLISYADDEHGHSPRISPTSGKPGLGGDFKNADTRRIIRRGIPYGQPFDPPAGAGHGPDADFAETGAGNDPVIGKDTDVTLKLDTKSAGTKLHFAQFVRTEGTVYAFAPSLSTLRDLAGR</sequence>
<gene>
    <name evidence="2" type="ORF">SAMN05661093_05361</name>
</gene>
<keyword evidence="3" id="KW-1185">Reference proteome</keyword>
<protein>
    <submittedName>
        <fullName evidence="2">Uncharacterized protein</fullName>
    </submittedName>
</protein>
<accession>A0A1W2F3A0</accession>
<dbReference type="SUPFAM" id="SSF54909">
    <property type="entry name" value="Dimeric alpha+beta barrel"/>
    <property type="match status" value="1"/>
</dbReference>
<dbReference type="InterPro" id="IPR011008">
    <property type="entry name" value="Dimeric_a/b-barrel"/>
</dbReference>
<dbReference type="AlphaFoldDB" id="A0A1W2F3A0"/>
<dbReference type="Proteomes" id="UP000192674">
    <property type="component" value="Unassembled WGS sequence"/>
</dbReference>
<proteinExistence type="predicted"/>
<evidence type="ECO:0000256" key="1">
    <source>
        <dbReference type="SAM" id="MobiDB-lite"/>
    </source>
</evidence>
<dbReference type="RefSeq" id="WP_084429695.1">
    <property type="nucleotide sequence ID" value="NZ_FWXV01000004.1"/>
</dbReference>
<organism evidence="2 3">
    <name type="scientific">Kibdelosporangium aridum</name>
    <dbReference type="NCBI Taxonomy" id="2030"/>
    <lineage>
        <taxon>Bacteria</taxon>
        <taxon>Bacillati</taxon>
        <taxon>Actinomycetota</taxon>
        <taxon>Actinomycetes</taxon>
        <taxon>Pseudonocardiales</taxon>
        <taxon>Pseudonocardiaceae</taxon>
        <taxon>Kibdelosporangium</taxon>
    </lineage>
</organism>